<dbReference type="PANTHER" id="PTHR47529:SF1">
    <property type="entry name" value="PERIPLASMIC CHAPERONE PPID"/>
    <property type="match status" value="1"/>
</dbReference>
<name>A0A4P8L2S8_9BACT</name>
<feature type="domain" description="PpiC" evidence="13">
    <location>
        <begin position="264"/>
        <end position="366"/>
    </location>
</feature>
<feature type="transmembrane region" description="Helical" evidence="12">
    <location>
        <begin position="12"/>
        <end position="31"/>
    </location>
</feature>
<reference evidence="14 15" key="2">
    <citation type="submission" date="2019-05" db="EMBL/GenBank/DDBJ databases">
        <authorList>
            <person name="Suflita J.M."/>
            <person name="Marks C.R."/>
        </authorList>
    </citation>
    <scope>NUCLEOTIDE SEQUENCE [LARGE SCALE GENOMIC DNA]</scope>
    <source>
        <strain evidence="14 15">ALDC</strain>
    </source>
</reference>
<dbReference type="PANTHER" id="PTHR47529">
    <property type="entry name" value="PEPTIDYL-PROLYL CIS-TRANS ISOMERASE D"/>
    <property type="match status" value="1"/>
</dbReference>
<keyword evidence="15" id="KW-1185">Reference proteome</keyword>
<keyword evidence="3" id="KW-0997">Cell inner membrane</keyword>
<evidence type="ECO:0000313" key="15">
    <source>
        <dbReference type="Proteomes" id="UP000298602"/>
    </source>
</evidence>
<reference evidence="14 15" key="1">
    <citation type="submission" date="2019-05" db="EMBL/GenBank/DDBJ databases">
        <title>The Complete Genome Sequence of the n-alkane-degrading Desulfoglaeba alkanexedens ALDC reveals multiple alkylsuccinate synthase gene clusters.</title>
        <authorList>
            <person name="Callaghan A.V."/>
            <person name="Davidova I.A."/>
            <person name="Duncan K.E."/>
            <person name="Morris B."/>
            <person name="McInerney M.J."/>
        </authorList>
    </citation>
    <scope>NUCLEOTIDE SEQUENCE [LARGE SCALE GENOMIC DNA]</scope>
    <source>
        <strain evidence="14 15">ALDC</strain>
    </source>
</reference>
<comment type="subcellular location">
    <subcellularLocation>
        <location evidence="1">Cell inner membrane</location>
        <topology evidence="1">Single-pass type II membrane protein</topology>
        <orientation evidence="1">Periplasmic side</orientation>
    </subcellularLocation>
</comment>
<evidence type="ECO:0000256" key="4">
    <source>
        <dbReference type="ARBA" id="ARBA00022692"/>
    </source>
</evidence>
<dbReference type="AlphaFoldDB" id="A0A4P8L2S8"/>
<dbReference type="InterPro" id="IPR052029">
    <property type="entry name" value="PpiD_chaperone"/>
</dbReference>
<dbReference type="GO" id="GO:0005886">
    <property type="term" value="C:plasma membrane"/>
    <property type="evidence" value="ECO:0007669"/>
    <property type="project" value="UniProtKB-SubCell"/>
</dbReference>
<keyword evidence="6 12" id="KW-0472">Membrane</keyword>
<evidence type="ECO:0000313" key="14">
    <source>
        <dbReference type="EMBL" id="QCQ22226.1"/>
    </source>
</evidence>
<dbReference type="Proteomes" id="UP000298602">
    <property type="component" value="Chromosome"/>
</dbReference>
<evidence type="ECO:0000256" key="8">
    <source>
        <dbReference type="ARBA" id="ARBA00038408"/>
    </source>
</evidence>
<dbReference type="PROSITE" id="PS50198">
    <property type="entry name" value="PPIC_PPIASE_2"/>
    <property type="match status" value="1"/>
</dbReference>
<keyword evidence="5 12" id="KW-1133">Transmembrane helix</keyword>
<evidence type="ECO:0000256" key="6">
    <source>
        <dbReference type="ARBA" id="ARBA00023136"/>
    </source>
</evidence>
<dbReference type="Pfam" id="PF13616">
    <property type="entry name" value="Rotamase_3"/>
    <property type="match status" value="1"/>
</dbReference>
<dbReference type="EMBL" id="CP040098">
    <property type="protein sequence ID" value="QCQ22226.1"/>
    <property type="molecule type" value="Genomic_DNA"/>
</dbReference>
<proteinExistence type="inferred from homology"/>
<dbReference type="Pfam" id="PF13145">
    <property type="entry name" value="Rotamase_2"/>
    <property type="match status" value="1"/>
</dbReference>
<keyword evidence="4 12" id="KW-0812">Transmembrane</keyword>
<dbReference type="Gene3D" id="1.10.4030.10">
    <property type="entry name" value="Porin chaperone SurA, peptide-binding domain"/>
    <property type="match status" value="1"/>
</dbReference>
<evidence type="ECO:0000256" key="2">
    <source>
        <dbReference type="ARBA" id="ARBA00022475"/>
    </source>
</evidence>
<evidence type="ECO:0000256" key="11">
    <source>
        <dbReference type="PROSITE-ProRule" id="PRU00278"/>
    </source>
</evidence>
<keyword evidence="11" id="KW-0697">Rotamase</keyword>
<evidence type="ECO:0000256" key="9">
    <source>
        <dbReference type="ARBA" id="ARBA00040743"/>
    </source>
</evidence>
<dbReference type="Gene3D" id="3.10.50.40">
    <property type="match status" value="1"/>
</dbReference>
<dbReference type="InterPro" id="IPR027304">
    <property type="entry name" value="Trigger_fact/SurA_dom_sf"/>
</dbReference>
<sequence>MLHLFRKHATSWLIKVALFAIVIVFIFWGGYSYQSRKANQLARVGDTFITFAEYDQAHDQLLEMYRRQFGDNFSPELARQLNLKQQALNLLIDRLVIAMAARELGLESTTEEVQREILEYPVFQKDGVFDQERYVFILQQNRMSPAMFEGRLAQDLMLRKVEDFVRRQAVVTEDEVTEDIRFNHSEIRLAHTTVRPEPIENLPSPDDAEVQAYFEQHKERYREPEKRRFAWVLFRVEDYLESVQVTDEEISLYYEDHPEEFHQDPQVRARHILFRVADTAPEDEVNEIRAKALDVLEKAKGGEDFSQLALEHSQDPGSATRGGDLGYFTREQMIPTFGEAAFSLKPGEISDLVRTPYGFHIIKNEDMKPEKTTPLEEARPAIEARLKHNKAQDLAYEKALEFSDLASAEGDVVKAAASAAMEAPAPERWFVQGEPLPDVEAAPEISRALFDLPEGGISRVLESESGYLVAQVKAVKASEIPPWTR</sequence>
<dbReference type="Pfam" id="PF13624">
    <property type="entry name" value="SurA_N_3"/>
    <property type="match status" value="1"/>
</dbReference>
<dbReference type="InterPro" id="IPR046357">
    <property type="entry name" value="PPIase_dom_sf"/>
</dbReference>
<evidence type="ECO:0000256" key="5">
    <source>
        <dbReference type="ARBA" id="ARBA00022989"/>
    </source>
</evidence>
<protein>
    <recommendedName>
        <fullName evidence="9">Periplasmic chaperone PpiD</fullName>
    </recommendedName>
    <alternativeName>
        <fullName evidence="10">Periplasmic folding chaperone</fullName>
    </alternativeName>
</protein>
<organism evidence="14 15">
    <name type="scientific">Desulfoglaeba alkanexedens ALDC</name>
    <dbReference type="NCBI Taxonomy" id="980445"/>
    <lineage>
        <taxon>Bacteria</taxon>
        <taxon>Pseudomonadati</taxon>
        <taxon>Thermodesulfobacteriota</taxon>
        <taxon>Syntrophobacteria</taxon>
        <taxon>Syntrophobacterales</taxon>
        <taxon>Syntrophobacteraceae</taxon>
        <taxon>Desulfoglaeba</taxon>
    </lineage>
</organism>
<evidence type="ECO:0000256" key="7">
    <source>
        <dbReference type="ARBA" id="ARBA00023186"/>
    </source>
</evidence>
<gene>
    <name evidence="14" type="ORF">FDQ92_08680</name>
</gene>
<dbReference type="PROSITE" id="PS01096">
    <property type="entry name" value="PPIC_PPIASE_1"/>
    <property type="match status" value="1"/>
</dbReference>
<accession>A0A4P8L2S8</accession>
<keyword evidence="11" id="KW-0413">Isomerase</keyword>
<dbReference type="InterPro" id="IPR000297">
    <property type="entry name" value="PPIase_PpiC"/>
</dbReference>
<evidence type="ECO:0000256" key="1">
    <source>
        <dbReference type="ARBA" id="ARBA00004382"/>
    </source>
</evidence>
<dbReference type="GO" id="GO:0003755">
    <property type="term" value="F:peptidyl-prolyl cis-trans isomerase activity"/>
    <property type="evidence" value="ECO:0007669"/>
    <property type="project" value="UniProtKB-KW"/>
</dbReference>
<dbReference type="SUPFAM" id="SSF54534">
    <property type="entry name" value="FKBP-like"/>
    <property type="match status" value="1"/>
</dbReference>
<evidence type="ECO:0000256" key="3">
    <source>
        <dbReference type="ARBA" id="ARBA00022519"/>
    </source>
</evidence>
<comment type="similarity">
    <text evidence="8">Belongs to the PpiD chaperone family.</text>
</comment>
<dbReference type="RefSeq" id="WP_137424220.1">
    <property type="nucleotide sequence ID" value="NZ_CP040098.1"/>
</dbReference>
<dbReference type="SUPFAM" id="SSF109998">
    <property type="entry name" value="Triger factor/SurA peptide-binding domain-like"/>
    <property type="match status" value="1"/>
</dbReference>
<dbReference type="InterPro" id="IPR023058">
    <property type="entry name" value="PPIase_PpiC_CS"/>
</dbReference>
<evidence type="ECO:0000259" key="13">
    <source>
        <dbReference type="PROSITE" id="PS50198"/>
    </source>
</evidence>
<keyword evidence="7" id="KW-0143">Chaperone</keyword>
<evidence type="ECO:0000256" key="10">
    <source>
        <dbReference type="ARBA" id="ARBA00042775"/>
    </source>
</evidence>
<keyword evidence="2" id="KW-1003">Cell membrane</keyword>
<evidence type="ECO:0000256" key="12">
    <source>
        <dbReference type="SAM" id="Phobius"/>
    </source>
</evidence>
<dbReference type="KEGG" id="dax:FDQ92_08680"/>
<dbReference type="OrthoDB" id="9812372at2"/>